<accession>A0A2P6QT57</accession>
<organism evidence="4 5">
    <name type="scientific">Rosa chinensis</name>
    <name type="common">China rose</name>
    <dbReference type="NCBI Taxonomy" id="74649"/>
    <lineage>
        <taxon>Eukaryota</taxon>
        <taxon>Viridiplantae</taxon>
        <taxon>Streptophyta</taxon>
        <taxon>Embryophyta</taxon>
        <taxon>Tracheophyta</taxon>
        <taxon>Spermatophyta</taxon>
        <taxon>Magnoliopsida</taxon>
        <taxon>eudicotyledons</taxon>
        <taxon>Gunneridae</taxon>
        <taxon>Pentapetalae</taxon>
        <taxon>rosids</taxon>
        <taxon>fabids</taxon>
        <taxon>Rosales</taxon>
        <taxon>Rosaceae</taxon>
        <taxon>Rosoideae</taxon>
        <taxon>Rosoideae incertae sedis</taxon>
        <taxon>Rosa</taxon>
    </lineage>
</organism>
<keyword evidence="1" id="KW-0677">Repeat</keyword>
<dbReference type="Gene3D" id="1.25.40.10">
    <property type="entry name" value="Tetratricopeptide repeat domain"/>
    <property type="match status" value="3"/>
</dbReference>
<dbReference type="InterPro" id="IPR046960">
    <property type="entry name" value="PPR_At4g14850-like_plant"/>
</dbReference>
<feature type="repeat" description="PPR" evidence="2">
    <location>
        <begin position="299"/>
        <end position="333"/>
    </location>
</feature>
<dbReference type="PROSITE" id="PS51375">
    <property type="entry name" value="PPR"/>
    <property type="match status" value="3"/>
</dbReference>
<gene>
    <name evidence="4" type="ORF">RchiOBHm_Chr4g0401751</name>
</gene>
<dbReference type="Pfam" id="PF20430">
    <property type="entry name" value="Eplus_motif"/>
    <property type="match status" value="1"/>
</dbReference>
<feature type="repeat" description="PPR" evidence="2">
    <location>
        <begin position="89"/>
        <end position="123"/>
    </location>
</feature>
<dbReference type="InterPro" id="IPR046848">
    <property type="entry name" value="E_motif"/>
</dbReference>
<evidence type="ECO:0000313" key="4">
    <source>
        <dbReference type="EMBL" id="PRQ37365.1"/>
    </source>
</evidence>
<evidence type="ECO:0000256" key="3">
    <source>
        <dbReference type="SAM" id="SignalP"/>
    </source>
</evidence>
<dbReference type="Proteomes" id="UP000238479">
    <property type="component" value="Chromosome 4"/>
</dbReference>
<evidence type="ECO:0000313" key="5">
    <source>
        <dbReference type="Proteomes" id="UP000238479"/>
    </source>
</evidence>
<feature type="repeat" description="PPR" evidence="2">
    <location>
        <begin position="187"/>
        <end position="221"/>
    </location>
</feature>
<comment type="caution">
    <text evidence="4">The sequence shown here is derived from an EMBL/GenBank/DDBJ whole genome shotgun (WGS) entry which is preliminary data.</text>
</comment>
<name>A0A2P6QT57_ROSCH</name>
<dbReference type="FunFam" id="1.25.40.10:FF:000184">
    <property type="entry name" value="Pentatricopeptide repeat-containing protein, chloroplastic"/>
    <property type="match status" value="1"/>
</dbReference>
<dbReference type="Pfam" id="PF01535">
    <property type="entry name" value="PPR"/>
    <property type="match status" value="2"/>
</dbReference>
<keyword evidence="3" id="KW-0732">Signal</keyword>
<feature type="chain" id="PRO_5015160894" evidence="3">
    <location>
        <begin position="23"/>
        <end position="522"/>
    </location>
</feature>
<evidence type="ECO:0000256" key="1">
    <source>
        <dbReference type="ARBA" id="ARBA00022737"/>
    </source>
</evidence>
<dbReference type="InterPro" id="IPR002885">
    <property type="entry name" value="PPR_rpt"/>
</dbReference>
<dbReference type="OMA" id="CEYELEL"/>
<dbReference type="Pfam" id="PF13041">
    <property type="entry name" value="PPR_2"/>
    <property type="match status" value="2"/>
</dbReference>
<feature type="signal peptide" evidence="3">
    <location>
        <begin position="1"/>
        <end position="22"/>
    </location>
</feature>
<evidence type="ECO:0000256" key="2">
    <source>
        <dbReference type="PROSITE-ProRule" id="PRU00708"/>
    </source>
</evidence>
<dbReference type="Pfam" id="PF20431">
    <property type="entry name" value="E_motif"/>
    <property type="match status" value="1"/>
</dbReference>
<dbReference type="InterPro" id="IPR011990">
    <property type="entry name" value="TPR-like_helical_dom_sf"/>
</dbReference>
<keyword evidence="5" id="KW-1185">Reference proteome</keyword>
<dbReference type="EMBL" id="PDCK01000042">
    <property type="protein sequence ID" value="PRQ37365.1"/>
    <property type="molecule type" value="Genomic_DNA"/>
</dbReference>
<dbReference type="PANTHER" id="PTHR47926:SF350">
    <property type="entry name" value="(WILD MALAYSIAN BANANA) HYPOTHETICAL PROTEIN"/>
    <property type="match status" value="1"/>
</dbReference>
<proteinExistence type="predicted"/>
<dbReference type="STRING" id="74649.A0A2P6QT57"/>
<dbReference type="Gramene" id="PRQ37365">
    <property type="protein sequence ID" value="PRQ37365"/>
    <property type="gene ID" value="RchiOBHm_Chr4g0401751"/>
</dbReference>
<dbReference type="InterPro" id="IPR046849">
    <property type="entry name" value="E2_motif"/>
</dbReference>
<dbReference type="PANTHER" id="PTHR47926">
    <property type="entry name" value="PENTATRICOPEPTIDE REPEAT-CONTAINING PROTEIN"/>
    <property type="match status" value="1"/>
</dbReference>
<protein>
    <submittedName>
        <fullName evidence="4">Putative tetratricopeptide-like helical domain-containing protein</fullName>
    </submittedName>
</protein>
<reference evidence="4 5" key="1">
    <citation type="journal article" date="2018" name="Nat. Genet.">
        <title>The Rosa genome provides new insights in the design of modern roses.</title>
        <authorList>
            <person name="Bendahmane M."/>
        </authorList>
    </citation>
    <scope>NUCLEOTIDE SEQUENCE [LARGE SCALE GENOMIC DNA]</scope>
    <source>
        <strain evidence="5">cv. Old Blush</strain>
    </source>
</reference>
<dbReference type="GO" id="GO:0009451">
    <property type="term" value="P:RNA modification"/>
    <property type="evidence" value="ECO:0007669"/>
    <property type="project" value="InterPro"/>
</dbReference>
<dbReference type="NCBIfam" id="TIGR00756">
    <property type="entry name" value="PPR"/>
    <property type="match status" value="3"/>
</dbReference>
<dbReference type="GO" id="GO:0003723">
    <property type="term" value="F:RNA binding"/>
    <property type="evidence" value="ECO:0007669"/>
    <property type="project" value="InterPro"/>
</dbReference>
<dbReference type="Pfam" id="PF12854">
    <property type="entry name" value="PPR_1"/>
    <property type="match status" value="1"/>
</dbReference>
<dbReference type="AlphaFoldDB" id="A0A2P6QT57"/>
<sequence length="522" mass="59453">MWYHFLCLLQTTFLQMSRLVFKSNPPYLLLLLQTFSCMNQLKQIHAHTLITGLARFTYITSKLLAFSALSEHGDLRHAETLFNRIPAPNVFDFNSMIMGFLKNSHSEKGLSVFTKMRRIGADPNARTFTSLVKACVGVSLLDQIYGQIMKFGHGCDVYVTSSVISVYCKLRAVEFARRVFDESLDRNVVCWTSRVFGYCGNGLVDDARDFFDKMPERNDVSYSAMVSGYVQNACFNKAIDLFRDFKRRRANEGKWIQMYLDDHGFEYGLELGTAGIDFYAKCGFIKDTKEIFDKMPRKDVTTWSAMIMGYAINGENDTGLELFAEMEKKGPKPNAVTFVGVLTACHHKTLVNEAWRVLGRMSKIYSIAPEIEHYRCMVDLLARAGRVNEAEILIRSMSMEPDGAIWGSLLNGCLIHGHFELAGKVGKLLIQLEPQHSGRYVLLANMYAKMENWEDVLRLRKMMKDREVVSISAWSFIEIDGVVHKFLANDKSHSHSRSIYQTLSQLSKELESFSNANDSLLL</sequence>